<evidence type="ECO:0000256" key="8">
    <source>
        <dbReference type="ARBA" id="ARBA00023136"/>
    </source>
</evidence>
<evidence type="ECO:0000256" key="7">
    <source>
        <dbReference type="ARBA" id="ARBA00023128"/>
    </source>
</evidence>
<keyword evidence="3" id="KW-0813">Transport</keyword>
<dbReference type="InterPro" id="IPR006808">
    <property type="entry name" value="ATP_synth_F0_gsu_mt"/>
</dbReference>
<keyword evidence="9" id="KW-0066">ATP synthesis</keyword>
<accession>A0AAD5SAC5</accession>
<dbReference type="Pfam" id="PF04718">
    <property type="entry name" value="ATP-synt_G"/>
    <property type="match status" value="1"/>
</dbReference>
<evidence type="ECO:0000313" key="10">
    <source>
        <dbReference type="EMBL" id="KAJ3049432.1"/>
    </source>
</evidence>
<gene>
    <name evidence="10" type="ORF">HK097_009573</name>
</gene>
<dbReference type="GO" id="GO:0045259">
    <property type="term" value="C:proton-transporting ATP synthase complex"/>
    <property type="evidence" value="ECO:0007669"/>
    <property type="project" value="UniProtKB-KW"/>
</dbReference>
<evidence type="ECO:0000256" key="1">
    <source>
        <dbReference type="ARBA" id="ARBA00004325"/>
    </source>
</evidence>
<reference evidence="10" key="1">
    <citation type="submission" date="2020-05" db="EMBL/GenBank/DDBJ databases">
        <title>Phylogenomic resolution of chytrid fungi.</title>
        <authorList>
            <person name="Stajich J.E."/>
            <person name="Amses K."/>
            <person name="Simmons R."/>
            <person name="Seto K."/>
            <person name="Myers J."/>
            <person name="Bonds A."/>
            <person name="Quandt C.A."/>
            <person name="Barry K."/>
            <person name="Liu P."/>
            <person name="Grigoriev I."/>
            <person name="Longcore J.E."/>
            <person name="James T.Y."/>
        </authorList>
    </citation>
    <scope>NUCLEOTIDE SEQUENCE</scope>
    <source>
        <strain evidence="10">JEL0318</strain>
    </source>
</reference>
<proteinExistence type="inferred from homology"/>
<keyword evidence="6" id="KW-0406">Ion transport</keyword>
<dbReference type="GO" id="GO:0015078">
    <property type="term" value="F:proton transmembrane transporter activity"/>
    <property type="evidence" value="ECO:0007669"/>
    <property type="project" value="InterPro"/>
</dbReference>
<dbReference type="Proteomes" id="UP001212841">
    <property type="component" value="Unassembled WGS sequence"/>
</dbReference>
<keyword evidence="7" id="KW-0496">Mitochondrion</keyword>
<sequence length="167" mass="17279">MSRPLFNLAARQQFNRQFARHASTTSEATAQATAVASQASAQANAAASKAAAGAKNLASGVVGRVNGIAQPLIYYSQVAFHFARQVGTHAKVGVPDFGAATQGISNFTSAFKNGAWKKVTVRQVGQLAAEGVVISGFFLVGEMIGKGSIIGYQIPGTDHFLDGEGGH</sequence>
<dbReference type="GO" id="GO:0015986">
    <property type="term" value="P:proton motive force-driven ATP synthesis"/>
    <property type="evidence" value="ECO:0007669"/>
    <property type="project" value="InterPro"/>
</dbReference>
<comment type="similarity">
    <text evidence="2">Belongs to the ATPase g subunit family.</text>
</comment>
<keyword evidence="5" id="KW-0375">Hydrogen ion transport</keyword>
<comment type="subcellular location">
    <subcellularLocation>
        <location evidence="1">Mitochondrion membrane</location>
    </subcellularLocation>
</comment>
<evidence type="ECO:0000256" key="5">
    <source>
        <dbReference type="ARBA" id="ARBA00022781"/>
    </source>
</evidence>
<keyword evidence="11" id="KW-1185">Reference proteome</keyword>
<evidence type="ECO:0000256" key="4">
    <source>
        <dbReference type="ARBA" id="ARBA00022547"/>
    </source>
</evidence>
<dbReference type="GO" id="GO:0031966">
    <property type="term" value="C:mitochondrial membrane"/>
    <property type="evidence" value="ECO:0007669"/>
    <property type="project" value="UniProtKB-SubCell"/>
</dbReference>
<evidence type="ECO:0000256" key="6">
    <source>
        <dbReference type="ARBA" id="ARBA00023065"/>
    </source>
</evidence>
<evidence type="ECO:0000256" key="2">
    <source>
        <dbReference type="ARBA" id="ARBA00005699"/>
    </source>
</evidence>
<name>A0AAD5SAC5_9FUNG</name>
<protein>
    <submittedName>
        <fullName evidence="10">Uncharacterized protein</fullName>
    </submittedName>
</protein>
<keyword evidence="8" id="KW-0472">Membrane</keyword>
<evidence type="ECO:0000256" key="9">
    <source>
        <dbReference type="ARBA" id="ARBA00023310"/>
    </source>
</evidence>
<dbReference type="EMBL" id="JADGJD010000645">
    <property type="protein sequence ID" value="KAJ3049432.1"/>
    <property type="molecule type" value="Genomic_DNA"/>
</dbReference>
<keyword evidence="4" id="KW-0138">CF(0)</keyword>
<dbReference type="AlphaFoldDB" id="A0AAD5SAC5"/>
<comment type="caution">
    <text evidence="10">The sequence shown here is derived from an EMBL/GenBank/DDBJ whole genome shotgun (WGS) entry which is preliminary data.</text>
</comment>
<organism evidence="10 11">
    <name type="scientific">Rhizophlyctis rosea</name>
    <dbReference type="NCBI Taxonomy" id="64517"/>
    <lineage>
        <taxon>Eukaryota</taxon>
        <taxon>Fungi</taxon>
        <taxon>Fungi incertae sedis</taxon>
        <taxon>Chytridiomycota</taxon>
        <taxon>Chytridiomycota incertae sedis</taxon>
        <taxon>Chytridiomycetes</taxon>
        <taxon>Rhizophlyctidales</taxon>
        <taxon>Rhizophlyctidaceae</taxon>
        <taxon>Rhizophlyctis</taxon>
    </lineage>
</organism>
<evidence type="ECO:0000256" key="3">
    <source>
        <dbReference type="ARBA" id="ARBA00022448"/>
    </source>
</evidence>
<evidence type="ECO:0000313" key="11">
    <source>
        <dbReference type="Proteomes" id="UP001212841"/>
    </source>
</evidence>